<sequence length="128" mass="14624">MKHFLIIGFLVFAAFLACNNTSQSKALISAEEMKTMIEKETPLLIDVRTPKEFEEGHIKNAKNIDFYSETFKEEMAKLDPNETLLLYCRSGGRSGKTAKILQEIGFKKVYDLEGGIIEWKKKGFKLIK</sequence>
<organism evidence="3 4">
    <name type="scientific">Seonamhaeicola sediminis</name>
    <dbReference type="NCBI Taxonomy" id="2528206"/>
    <lineage>
        <taxon>Bacteria</taxon>
        <taxon>Pseudomonadati</taxon>
        <taxon>Bacteroidota</taxon>
        <taxon>Flavobacteriia</taxon>
        <taxon>Flavobacteriales</taxon>
        <taxon>Flavobacteriaceae</taxon>
    </lineage>
</organism>
<dbReference type="PANTHER" id="PTHR44086:SF10">
    <property type="entry name" value="THIOSULFATE SULFURTRANSFERASE_RHODANESE-LIKE DOMAIN-CONTAINING PROTEIN 3"/>
    <property type="match status" value="1"/>
</dbReference>
<dbReference type="RefSeq" id="WP_133355048.1">
    <property type="nucleotide sequence ID" value="NZ_SMZJ02000001.1"/>
</dbReference>
<accession>A0A562YHW4</accession>
<dbReference type="InterPro" id="IPR001763">
    <property type="entry name" value="Rhodanese-like_dom"/>
</dbReference>
<dbReference type="SUPFAM" id="SSF52821">
    <property type="entry name" value="Rhodanese/Cell cycle control phosphatase"/>
    <property type="match status" value="1"/>
</dbReference>
<feature type="signal peptide" evidence="1">
    <location>
        <begin position="1"/>
        <end position="17"/>
    </location>
</feature>
<dbReference type="CDD" id="cd00158">
    <property type="entry name" value="RHOD"/>
    <property type="match status" value="1"/>
</dbReference>
<gene>
    <name evidence="3" type="ORF">E1J38_000270</name>
</gene>
<comment type="caution">
    <text evidence="3">The sequence shown here is derived from an EMBL/GenBank/DDBJ whole genome shotgun (WGS) entry which is preliminary data.</text>
</comment>
<dbReference type="Pfam" id="PF00581">
    <property type="entry name" value="Rhodanese"/>
    <property type="match status" value="1"/>
</dbReference>
<dbReference type="InterPro" id="IPR036873">
    <property type="entry name" value="Rhodanese-like_dom_sf"/>
</dbReference>
<evidence type="ECO:0000259" key="2">
    <source>
        <dbReference type="PROSITE" id="PS50206"/>
    </source>
</evidence>
<reference evidence="3 4" key="1">
    <citation type="submission" date="2019-07" db="EMBL/GenBank/DDBJ databases">
        <title>Seonamhaeicola sp. W255 draft genome.</title>
        <authorList>
            <person name="Zhang X.-Y."/>
            <person name="Zhang R."/>
            <person name="Zhong Y.-L."/>
            <person name="Du Z.-J."/>
        </authorList>
    </citation>
    <scope>NUCLEOTIDE SEQUENCE [LARGE SCALE GENOMIC DNA]</scope>
    <source>
        <strain evidence="3 4">W255</strain>
    </source>
</reference>
<evidence type="ECO:0000313" key="4">
    <source>
        <dbReference type="Proteomes" id="UP000295814"/>
    </source>
</evidence>
<dbReference type="Gene3D" id="3.40.250.10">
    <property type="entry name" value="Rhodanese-like domain"/>
    <property type="match status" value="1"/>
</dbReference>
<dbReference type="PROSITE" id="PS51257">
    <property type="entry name" value="PROKAR_LIPOPROTEIN"/>
    <property type="match status" value="1"/>
</dbReference>
<dbReference type="PANTHER" id="PTHR44086">
    <property type="entry name" value="THIOSULFATE SULFURTRANSFERASE RDL2, MITOCHONDRIAL-RELATED"/>
    <property type="match status" value="1"/>
</dbReference>
<dbReference type="GO" id="GO:0004792">
    <property type="term" value="F:thiosulfate-cyanide sulfurtransferase activity"/>
    <property type="evidence" value="ECO:0007669"/>
    <property type="project" value="TreeGrafter"/>
</dbReference>
<dbReference type="PROSITE" id="PS50206">
    <property type="entry name" value="RHODANESE_3"/>
    <property type="match status" value="1"/>
</dbReference>
<name>A0A562YHW4_9FLAO</name>
<keyword evidence="4" id="KW-1185">Reference proteome</keyword>
<evidence type="ECO:0000313" key="3">
    <source>
        <dbReference type="EMBL" id="TWO34321.1"/>
    </source>
</evidence>
<feature type="chain" id="PRO_5023004115" evidence="1">
    <location>
        <begin position="18"/>
        <end position="128"/>
    </location>
</feature>
<keyword evidence="1" id="KW-0732">Signal</keyword>
<dbReference type="SMART" id="SM00450">
    <property type="entry name" value="RHOD"/>
    <property type="match status" value="1"/>
</dbReference>
<feature type="domain" description="Rhodanese" evidence="2">
    <location>
        <begin position="38"/>
        <end position="128"/>
    </location>
</feature>
<dbReference type="EMBL" id="SMZJ02000001">
    <property type="protein sequence ID" value="TWO34321.1"/>
    <property type="molecule type" value="Genomic_DNA"/>
</dbReference>
<dbReference type="OrthoDB" id="9808735at2"/>
<evidence type="ECO:0000256" key="1">
    <source>
        <dbReference type="SAM" id="SignalP"/>
    </source>
</evidence>
<dbReference type="Proteomes" id="UP000295814">
    <property type="component" value="Unassembled WGS sequence"/>
</dbReference>
<proteinExistence type="predicted"/>
<dbReference type="AlphaFoldDB" id="A0A562YHW4"/>
<protein>
    <submittedName>
        <fullName evidence="3">Rhodanese-like domain-containing protein</fullName>
    </submittedName>
</protein>